<comment type="caution">
    <text evidence="12">The sequence shown here is derived from an EMBL/GenBank/DDBJ whole genome shotgun (WGS) entry which is preliminary data.</text>
</comment>
<evidence type="ECO:0000256" key="4">
    <source>
        <dbReference type="ARBA" id="ARBA00022679"/>
    </source>
</evidence>
<protein>
    <recommendedName>
        <fullName evidence="10">Cytidylate kinase</fullName>
        <shortName evidence="10">CK</shortName>
        <ecNumber evidence="10">2.7.4.25</ecNumber>
    </recommendedName>
    <alternativeName>
        <fullName evidence="10">Cytidine monophosphate kinase</fullName>
        <shortName evidence="10">CMP kinase</shortName>
    </alternativeName>
</protein>
<evidence type="ECO:0000256" key="1">
    <source>
        <dbReference type="ARBA" id="ARBA00004496"/>
    </source>
</evidence>
<feature type="domain" description="Cytidylate kinase" evidence="11">
    <location>
        <begin position="8"/>
        <end position="223"/>
    </location>
</feature>
<organism evidence="12 13">
    <name type="scientific">Catenovulum maritimum</name>
    <dbReference type="NCBI Taxonomy" id="1513271"/>
    <lineage>
        <taxon>Bacteria</taxon>
        <taxon>Pseudomonadati</taxon>
        <taxon>Pseudomonadota</taxon>
        <taxon>Gammaproteobacteria</taxon>
        <taxon>Alteromonadales</taxon>
        <taxon>Alteromonadaceae</taxon>
        <taxon>Catenovulum</taxon>
    </lineage>
</organism>
<dbReference type="EMBL" id="LAZL01000003">
    <property type="protein sequence ID" value="KMT66516.1"/>
    <property type="molecule type" value="Genomic_DNA"/>
</dbReference>
<comment type="subcellular location">
    <subcellularLocation>
        <location evidence="1 10">Cytoplasm</location>
    </subcellularLocation>
</comment>
<keyword evidence="6 10" id="KW-0418">Kinase</keyword>
<dbReference type="FunFam" id="3.40.50.300:FF:000262">
    <property type="entry name" value="Cytidylate kinase"/>
    <property type="match status" value="1"/>
</dbReference>
<dbReference type="Pfam" id="PF02224">
    <property type="entry name" value="Cytidylate_kin"/>
    <property type="match status" value="1"/>
</dbReference>
<name>A0A0J8JPF0_9ALTE</name>
<keyword evidence="3 10" id="KW-0963">Cytoplasm</keyword>
<comment type="catalytic activity">
    <reaction evidence="9 10">
        <text>CMP + ATP = CDP + ADP</text>
        <dbReference type="Rhea" id="RHEA:11600"/>
        <dbReference type="ChEBI" id="CHEBI:30616"/>
        <dbReference type="ChEBI" id="CHEBI:58069"/>
        <dbReference type="ChEBI" id="CHEBI:60377"/>
        <dbReference type="ChEBI" id="CHEBI:456216"/>
        <dbReference type="EC" id="2.7.4.25"/>
    </reaction>
</comment>
<dbReference type="OrthoDB" id="9807434at2"/>
<dbReference type="CDD" id="cd02020">
    <property type="entry name" value="CMPK"/>
    <property type="match status" value="1"/>
</dbReference>
<evidence type="ECO:0000256" key="7">
    <source>
        <dbReference type="ARBA" id="ARBA00022840"/>
    </source>
</evidence>
<dbReference type="EC" id="2.7.4.25" evidence="10"/>
<dbReference type="Proteomes" id="UP000037600">
    <property type="component" value="Unassembled WGS sequence"/>
</dbReference>
<gene>
    <name evidence="10" type="primary">cmk</name>
    <name evidence="12" type="ORF">XM47_02980</name>
</gene>
<dbReference type="SUPFAM" id="SSF52540">
    <property type="entry name" value="P-loop containing nucleoside triphosphate hydrolases"/>
    <property type="match status" value="1"/>
</dbReference>
<dbReference type="Gene3D" id="3.40.50.300">
    <property type="entry name" value="P-loop containing nucleotide triphosphate hydrolases"/>
    <property type="match status" value="1"/>
</dbReference>
<accession>A0A0J8JPF0</accession>
<proteinExistence type="inferred from homology"/>
<evidence type="ECO:0000256" key="9">
    <source>
        <dbReference type="ARBA" id="ARBA00048478"/>
    </source>
</evidence>
<keyword evidence="13" id="KW-1185">Reference proteome</keyword>
<keyword evidence="7 10" id="KW-0067">ATP-binding</keyword>
<dbReference type="InterPro" id="IPR011994">
    <property type="entry name" value="Cytidylate_kinase_dom"/>
</dbReference>
<dbReference type="InterPro" id="IPR027417">
    <property type="entry name" value="P-loop_NTPase"/>
</dbReference>
<keyword evidence="4 10" id="KW-0808">Transferase</keyword>
<dbReference type="PANTHER" id="PTHR21299:SF2">
    <property type="entry name" value="CYTIDYLATE KINASE"/>
    <property type="match status" value="1"/>
</dbReference>
<evidence type="ECO:0000256" key="8">
    <source>
        <dbReference type="ARBA" id="ARBA00047615"/>
    </source>
</evidence>
<sequence>MADNIPVITIDGPSGAGKGTVSKVIADRLGWHFLDSGAIYRVLALATVHHDIDPLDEDSVEPLASFLDVHFKSSPDSDVTHVILEGEDVTTAIRNEKIGAVASKVASLPRVREALLRRQRAFKEAPGLVADGRDMGTVVFKNAQIKIFLSASAEERAKRRYLQLKDTDPSVKIEHLLSDIQARDERDSNRSVAPLIPADDALVIDSTNLSIEEVVDQVFNYMQETFDQA</sequence>
<comment type="similarity">
    <text evidence="2 10">Belongs to the cytidylate kinase family. Type 1 subfamily.</text>
</comment>
<dbReference type="PANTHER" id="PTHR21299">
    <property type="entry name" value="CYTIDYLATE KINASE/PANTOATE-BETA-ALANINE LIGASE"/>
    <property type="match status" value="1"/>
</dbReference>
<dbReference type="InterPro" id="IPR003136">
    <property type="entry name" value="Cytidylate_kin"/>
</dbReference>
<evidence type="ECO:0000259" key="11">
    <source>
        <dbReference type="Pfam" id="PF02224"/>
    </source>
</evidence>
<dbReference type="PATRIC" id="fig|1513271.3.peg.622"/>
<dbReference type="NCBIfam" id="TIGR00017">
    <property type="entry name" value="cmk"/>
    <property type="match status" value="1"/>
</dbReference>
<evidence type="ECO:0000313" key="13">
    <source>
        <dbReference type="Proteomes" id="UP000037600"/>
    </source>
</evidence>
<dbReference type="GO" id="GO:0005829">
    <property type="term" value="C:cytosol"/>
    <property type="evidence" value="ECO:0007669"/>
    <property type="project" value="TreeGrafter"/>
</dbReference>
<dbReference type="HAMAP" id="MF_00238">
    <property type="entry name" value="Cytidyl_kinase_type1"/>
    <property type="match status" value="1"/>
</dbReference>
<dbReference type="GO" id="GO:0006220">
    <property type="term" value="P:pyrimidine nucleotide metabolic process"/>
    <property type="evidence" value="ECO:0007669"/>
    <property type="project" value="UniProtKB-UniRule"/>
</dbReference>
<evidence type="ECO:0000256" key="2">
    <source>
        <dbReference type="ARBA" id="ARBA00009427"/>
    </source>
</evidence>
<evidence type="ECO:0000256" key="10">
    <source>
        <dbReference type="HAMAP-Rule" id="MF_00238"/>
    </source>
</evidence>
<dbReference type="GO" id="GO:0015949">
    <property type="term" value="P:nucleobase-containing small molecule interconversion"/>
    <property type="evidence" value="ECO:0007669"/>
    <property type="project" value="TreeGrafter"/>
</dbReference>
<dbReference type="GO" id="GO:0036431">
    <property type="term" value="F:dCMP kinase activity"/>
    <property type="evidence" value="ECO:0007669"/>
    <property type="project" value="InterPro"/>
</dbReference>
<comment type="catalytic activity">
    <reaction evidence="8 10">
        <text>dCMP + ATP = dCDP + ADP</text>
        <dbReference type="Rhea" id="RHEA:25094"/>
        <dbReference type="ChEBI" id="CHEBI:30616"/>
        <dbReference type="ChEBI" id="CHEBI:57566"/>
        <dbReference type="ChEBI" id="CHEBI:58593"/>
        <dbReference type="ChEBI" id="CHEBI:456216"/>
        <dbReference type="EC" id="2.7.4.25"/>
    </reaction>
</comment>
<dbReference type="GO" id="GO:0005524">
    <property type="term" value="F:ATP binding"/>
    <property type="evidence" value="ECO:0007669"/>
    <property type="project" value="UniProtKB-UniRule"/>
</dbReference>
<evidence type="ECO:0000256" key="6">
    <source>
        <dbReference type="ARBA" id="ARBA00022777"/>
    </source>
</evidence>
<dbReference type="STRING" id="1513271.XM47_02980"/>
<dbReference type="GO" id="GO:0036430">
    <property type="term" value="F:CMP kinase activity"/>
    <property type="evidence" value="ECO:0007669"/>
    <property type="project" value="RHEA"/>
</dbReference>
<dbReference type="RefSeq" id="WP_048689444.1">
    <property type="nucleotide sequence ID" value="NZ_KQ130483.1"/>
</dbReference>
<evidence type="ECO:0000256" key="3">
    <source>
        <dbReference type="ARBA" id="ARBA00022490"/>
    </source>
</evidence>
<feature type="binding site" evidence="10">
    <location>
        <begin position="12"/>
        <end position="20"/>
    </location>
    <ligand>
        <name>ATP</name>
        <dbReference type="ChEBI" id="CHEBI:30616"/>
    </ligand>
</feature>
<evidence type="ECO:0000313" key="12">
    <source>
        <dbReference type="EMBL" id="KMT66516.1"/>
    </source>
</evidence>
<reference evidence="12 13" key="1">
    <citation type="submission" date="2015-04" db="EMBL/GenBank/DDBJ databases">
        <title>Draft Genome Sequence of the Novel Agar-Digesting Marine Bacterium Q1.</title>
        <authorList>
            <person name="Li Y."/>
            <person name="Li D."/>
            <person name="Chen G."/>
            <person name="Du Z."/>
        </authorList>
    </citation>
    <scope>NUCLEOTIDE SEQUENCE [LARGE SCALE GENOMIC DNA]</scope>
    <source>
        <strain evidence="12 13">Q1</strain>
    </source>
</reference>
<keyword evidence="5 10" id="KW-0547">Nucleotide-binding</keyword>
<evidence type="ECO:0000256" key="5">
    <source>
        <dbReference type="ARBA" id="ARBA00022741"/>
    </source>
</evidence>
<dbReference type="AlphaFoldDB" id="A0A0J8JPF0"/>